<evidence type="ECO:0000313" key="5">
    <source>
        <dbReference type="Proteomes" id="UP001156881"/>
    </source>
</evidence>
<dbReference type="Proteomes" id="UP001156881">
    <property type="component" value="Unassembled WGS sequence"/>
</dbReference>
<comment type="caution">
    <text evidence="3">The sequence shown here is derived from an EMBL/GenBank/DDBJ whole genome shotgun (WGS) entry which is preliminary data.</text>
</comment>
<reference evidence="3 4" key="3">
    <citation type="submission" date="2020-08" db="EMBL/GenBank/DDBJ databases">
        <title>Genomic Encyclopedia of Type Strains, Phase IV (KMG-IV): sequencing the most valuable type-strain genomes for metagenomic binning, comparative biology and taxonomic classification.</title>
        <authorList>
            <person name="Goeker M."/>
        </authorList>
    </citation>
    <scope>NUCLEOTIDE SEQUENCE [LARGE SCALE GENOMIC DNA]</scope>
    <source>
        <strain evidence="3 4">DSM 24105</strain>
    </source>
</reference>
<protein>
    <recommendedName>
        <fullName evidence="1">DUF6894 domain-containing protein</fullName>
    </recommendedName>
</protein>
<evidence type="ECO:0000313" key="4">
    <source>
        <dbReference type="Proteomes" id="UP000517759"/>
    </source>
</evidence>
<dbReference type="InterPro" id="IPR054189">
    <property type="entry name" value="DUF6894"/>
</dbReference>
<gene>
    <name evidence="2" type="ORF">GCM10007884_24410</name>
    <name evidence="3" type="ORF">GGR33_001551</name>
</gene>
<dbReference type="Proteomes" id="UP000517759">
    <property type="component" value="Unassembled WGS sequence"/>
</dbReference>
<accession>A0A7W6AJL0</accession>
<proteinExistence type="predicted"/>
<reference evidence="5" key="2">
    <citation type="journal article" date="2019" name="Int. J. Syst. Evol. Microbiol.">
        <title>The Global Catalogue of Microorganisms (GCM) 10K type strain sequencing project: providing services to taxonomists for standard genome sequencing and annotation.</title>
        <authorList>
            <consortium name="The Broad Institute Genomics Platform"/>
            <consortium name="The Broad Institute Genome Sequencing Center for Infectious Disease"/>
            <person name="Wu L."/>
            <person name="Ma J."/>
        </authorList>
    </citation>
    <scope>NUCLEOTIDE SEQUENCE [LARGE SCALE GENOMIC DNA]</scope>
    <source>
        <strain evidence="5">NBRC 107710</strain>
    </source>
</reference>
<dbReference type="AlphaFoldDB" id="A0A7W6AJL0"/>
<organism evidence="3 4">
    <name type="scientific">Methylobacterium brachythecii</name>
    <dbReference type="NCBI Taxonomy" id="1176177"/>
    <lineage>
        <taxon>Bacteria</taxon>
        <taxon>Pseudomonadati</taxon>
        <taxon>Pseudomonadota</taxon>
        <taxon>Alphaproteobacteria</taxon>
        <taxon>Hyphomicrobiales</taxon>
        <taxon>Methylobacteriaceae</taxon>
        <taxon>Methylobacterium</taxon>
    </lineage>
</organism>
<name>A0A7W6AJL0_9HYPH</name>
<dbReference type="RefSeq" id="WP_425488755.1">
    <property type="nucleotide sequence ID" value="NZ_BSPG01000012.1"/>
</dbReference>
<evidence type="ECO:0000313" key="3">
    <source>
        <dbReference type="EMBL" id="MBB3902056.1"/>
    </source>
</evidence>
<sequence length="83" mass="8996">MPYFFFDIHDGIHVTDSVGQRLPDLEAAKMEAVRIAGSFATRPSMMGSSGGAVVVVIRSSPNTVVMTVRMAFNIESPKSPREP</sequence>
<dbReference type="EMBL" id="BSPG01000012">
    <property type="protein sequence ID" value="GLS44453.1"/>
    <property type="molecule type" value="Genomic_DNA"/>
</dbReference>
<dbReference type="Pfam" id="PF21834">
    <property type="entry name" value="DUF6894"/>
    <property type="match status" value="1"/>
</dbReference>
<reference evidence="2" key="1">
    <citation type="journal article" date="2014" name="Int. J. Syst. Evol. Microbiol.">
        <title>Complete genome of a new Firmicutes species belonging to the dominant human colonic microbiota ('Ruminococcus bicirculans') reveals two chromosomes and a selective capacity to utilize plant glucans.</title>
        <authorList>
            <consortium name="NISC Comparative Sequencing Program"/>
            <person name="Wegmann U."/>
            <person name="Louis P."/>
            <person name="Goesmann A."/>
            <person name="Henrissat B."/>
            <person name="Duncan S.H."/>
            <person name="Flint H.J."/>
        </authorList>
    </citation>
    <scope>NUCLEOTIDE SEQUENCE</scope>
    <source>
        <strain evidence="2">NBRC 107710</strain>
    </source>
</reference>
<keyword evidence="5" id="KW-1185">Reference proteome</keyword>
<dbReference type="EMBL" id="JACIDN010000003">
    <property type="protein sequence ID" value="MBB3902056.1"/>
    <property type="molecule type" value="Genomic_DNA"/>
</dbReference>
<reference evidence="2" key="4">
    <citation type="submission" date="2023-01" db="EMBL/GenBank/DDBJ databases">
        <title>Draft genome sequence of Methylobacterium brachythecii strain NBRC 107710.</title>
        <authorList>
            <person name="Sun Q."/>
            <person name="Mori K."/>
        </authorList>
    </citation>
    <scope>NUCLEOTIDE SEQUENCE</scope>
    <source>
        <strain evidence="2">NBRC 107710</strain>
    </source>
</reference>
<feature type="domain" description="DUF6894" evidence="1">
    <location>
        <begin position="4"/>
        <end position="70"/>
    </location>
</feature>
<evidence type="ECO:0000313" key="2">
    <source>
        <dbReference type="EMBL" id="GLS44453.1"/>
    </source>
</evidence>
<evidence type="ECO:0000259" key="1">
    <source>
        <dbReference type="Pfam" id="PF21834"/>
    </source>
</evidence>